<feature type="transmembrane region" description="Helical" evidence="7">
    <location>
        <begin position="79"/>
        <end position="98"/>
    </location>
</feature>
<evidence type="ECO:0000256" key="1">
    <source>
        <dbReference type="ARBA" id="ARBA00004141"/>
    </source>
</evidence>
<evidence type="ECO:0000256" key="5">
    <source>
        <dbReference type="ARBA" id="ARBA00023136"/>
    </source>
</evidence>
<proteinExistence type="inferred from homology"/>
<keyword evidence="9" id="KW-1185">Reference proteome</keyword>
<evidence type="ECO:0000256" key="2">
    <source>
        <dbReference type="ARBA" id="ARBA00006175"/>
    </source>
</evidence>
<dbReference type="GO" id="GO:0005886">
    <property type="term" value="C:plasma membrane"/>
    <property type="evidence" value="ECO:0007669"/>
    <property type="project" value="TreeGrafter"/>
</dbReference>
<dbReference type="PANTHER" id="PTHR19139:SF199">
    <property type="entry name" value="MIP17260P"/>
    <property type="match status" value="1"/>
</dbReference>
<dbReference type="Pfam" id="PF00230">
    <property type="entry name" value="MIP"/>
    <property type="match status" value="1"/>
</dbReference>
<dbReference type="InterPro" id="IPR023271">
    <property type="entry name" value="Aquaporin-like"/>
</dbReference>
<dbReference type="EMBL" id="JACIJP010000001">
    <property type="protein sequence ID" value="MBB6123552.1"/>
    <property type="molecule type" value="Genomic_DNA"/>
</dbReference>
<comment type="similarity">
    <text evidence="2 6">Belongs to the MIP/aquaporin (TC 1.A.8) family.</text>
</comment>
<dbReference type="RefSeq" id="WP_184078538.1">
    <property type="nucleotide sequence ID" value="NZ_JACIJP010000001.1"/>
</dbReference>
<comment type="subcellular location">
    <subcellularLocation>
        <location evidence="1">Membrane</location>
        <topology evidence="1">Multi-pass membrane protein</topology>
    </subcellularLocation>
</comment>
<keyword evidence="4 7" id="KW-1133">Transmembrane helix</keyword>
<dbReference type="AlphaFoldDB" id="A0A841IZK5"/>
<dbReference type="Proteomes" id="UP000552700">
    <property type="component" value="Unassembled WGS sequence"/>
</dbReference>
<feature type="transmembrane region" description="Helical" evidence="7">
    <location>
        <begin position="118"/>
        <end position="136"/>
    </location>
</feature>
<keyword evidence="6" id="KW-0813">Transport</keyword>
<name>A0A841IZK5_9SPHN</name>
<keyword evidence="3 6" id="KW-0812">Transmembrane</keyword>
<evidence type="ECO:0000313" key="9">
    <source>
        <dbReference type="Proteomes" id="UP000552700"/>
    </source>
</evidence>
<dbReference type="SUPFAM" id="SSF81338">
    <property type="entry name" value="Aquaporin-like"/>
    <property type="match status" value="1"/>
</dbReference>
<evidence type="ECO:0000256" key="3">
    <source>
        <dbReference type="ARBA" id="ARBA00022692"/>
    </source>
</evidence>
<keyword evidence="5 7" id="KW-0472">Membrane</keyword>
<dbReference type="GO" id="GO:0015250">
    <property type="term" value="F:water channel activity"/>
    <property type="evidence" value="ECO:0007669"/>
    <property type="project" value="TreeGrafter"/>
</dbReference>
<reference evidence="8 9" key="1">
    <citation type="submission" date="2020-08" db="EMBL/GenBank/DDBJ databases">
        <title>Genomic Encyclopedia of Type Strains, Phase IV (KMG-IV): sequencing the most valuable type-strain genomes for metagenomic binning, comparative biology and taxonomic classification.</title>
        <authorList>
            <person name="Goeker M."/>
        </authorList>
    </citation>
    <scope>NUCLEOTIDE SEQUENCE [LARGE SCALE GENOMIC DNA]</scope>
    <source>
        <strain evidence="8 9">DSM 102255</strain>
    </source>
</reference>
<dbReference type="PANTHER" id="PTHR19139">
    <property type="entry name" value="AQUAPORIN TRANSPORTER"/>
    <property type="match status" value="1"/>
</dbReference>
<sequence>MKRIIVAEALGTAILVATVIGSGIMAERLAGGNVAVALIGNTAATGAVLYVLISLLLPISGAQFNPAVTLLLEKRHSKAAIILAQVAGAIAGAIVAHAMFGEPLLAASTHARATAGEWLGEAVATFGLILTIRLGATYRPDALPALVASWIVAGYWFTSSTSFANPAVTLARTLTDSFSGIRPIDAPAFIAMQLIGAVLGNTVSVWLTKDKTA</sequence>
<dbReference type="InterPro" id="IPR034294">
    <property type="entry name" value="Aquaporin_transptr"/>
</dbReference>
<evidence type="ECO:0000256" key="6">
    <source>
        <dbReference type="RuleBase" id="RU000477"/>
    </source>
</evidence>
<comment type="caution">
    <text evidence="8">The sequence shown here is derived from an EMBL/GenBank/DDBJ whole genome shotgun (WGS) entry which is preliminary data.</text>
</comment>
<dbReference type="PRINTS" id="PR00783">
    <property type="entry name" value="MINTRINSICP"/>
</dbReference>
<gene>
    <name evidence="8" type="ORF">FHS92_001259</name>
</gene>
<feature type="transmembrane region" description="Helical" evidence="7">
    <location>
        <begin position="184"/>
        <end position="207"/>
    </location>
</feature>
<organism evidence="8 9">
    <name type="scientific">Sphingobium subterraneum</name>
    <dbReference type="NCBI Taxonomy" id="627688"/>
    <lineage>
        <taxon>Bacteria</taxon>
        <taxon>Pseudomonadati</taxon>
        <taxon>Pseudomonadota</taxon>
        <taxon>Alphaproteobacteria</taxon>
        <taxon>Sphingomonadales</taxon>
        <taxon>Sphingomonadaceae</taxon>
        <taxon>Sphingobium</taxon>
    </lineage>
</organism>
<feature type="transmembrane region" description="Helical" evidence="7">
    <location>
        <begin position="143"/>
        <end position="164"/>
    </location>
</feature>
<evidence type="ECO:0000313" key="8">
    <source>
        <dbReference type="EMBL" id="MBB6123552.1"/>
    </source>
</evidence>
<accession>A0A841IZK5</accession>
<feature type="transmembrane region" description="Helical" evidence="7">
    <location>
        <begin position="36"/>
        <end position="59"/>
    </location>
</feature>
<evidence type="ECO:0000256" key="7">
    <source>
        <dbReference type="SAM" id="Phobius"/>
    </source>
</evidence>
<dbReference type="InterPro" id="IPR000425">
    <property type="entry name" value="MIP"/>
</dbReference>
<dbReference type="Gene3D" id="1.20.1080.10">
    <property type="entry name" value="Glycerol uptake facilitator protein"/>
    <property type="match status" value="1"/>
</dbReference>
<evidence type="ECO:0000256" key="4">
    <source>
        <dbReference type="ARBA" id="ARBA00022989"/>
    </source>
</evidence>
<protein>
    <submittedName>
        <fullName evidence="8">Glycerol uptake facilitator-like aquaporin</fullName>
    </submittedName>
</protein>